<comment type="caution">
    <text evidence="2">The sequence shown here is derived from an EMBL/GenBank/DDBJ whole genome shotgun (WGS) entry which is preliminary data.</text>
</comment>
<dbReference type="GO" id="GO:0046872">
    <property type="term" value="F:metal ion binding"/>
    <property type="evidence" value="ECO:0007669"/>
    <property type="project" value="InterPro"/>
</dbReference>
<dbReference type="InterPro" id="IPR006311">
    <property type="entry name" value="TAT_signal"/>
</dbReference>
<evidence type="ECO:0000313" key="2">
    <source>
        <dbReference type="EMBL" id="MBB6105924.1"/>
    </source>
</evidence>
<dbReference type="SUPFAM" id="SSF49363">
    <property type="entry name" value="Purple acid phosphatase, N-terminal domain"/>
    <property type="match status" value="1"/>
</dbReference>
<keyword evidence="3" id="KW-1185">Reference proteome</keyword>
<dbReference type="GO" id="GO:0003993">
    <property type="term" value="F:acid phosphatase activity"/>
    <property type="evidence" value="ECO:0007669"/>
    <property type="project" value="InterPro"/>
</dbReference>
<sequence length="157" mass="16516">MTKKNIPEAPFTDTASGVSRRGFLKLAGASGFAGAAGAAAALGGVAKADTTTPDGTPEQIHLTWGADPTNEVVVSWASLAAATHARVTYSSERGRRERVDAIQRTYTDGLTGVVVFTYHARLSGLHADTTYRYEVTADNDSHAGNLNRPGNRGGWLV</sequence>
<dbReference type="InterPro" id="IPR015914">
    <property type="entry name" value="PAPs_N"/>
</dbReference>
<dbReference type="SMART" id="SM00060">
    <property type="entry name" value="FN3"/>
    <property type="match status" value="1"/>
</dbReference>
<dbReference type="Proteomes" id="UP000571554">
    <property type="component" value="Unassembled WGS sequence"/>
</dbReference>
<evidence type="ECO:0000259" key="1">
    <source>
        <dbReference type="SMART" id="SM00060"/>
    </source>
</evidence>
<dbReference type="PROSITE" id="PS51318">
    <property type="entry name" value="TAT"/>
    <property type="match status" value="1"/>
</dbReference>
<reference evidence="2 3" key="1">
    <citation type="submission" date="2020-08" db="EMBL/GenBank/DDBJ databases">
        <title>Above-ground endophytic microbial communities from plants in different locations in the United States.</title>
        <authorList>
            <person name="Frank C."/>
        </authorList>
    </citation>
    <scope>NUCLEOTIDE SEQUENCE [LARGE SCALE GENOMIC DNA]</scope>
    <source>
        <strain evidence="2 3">WP4_2_2</strain>
    </source>
</reference>
<gene>
    <name evidence="2" type="ORF">F4827_005794</name>
</gene>
<dbReference type="InterPro" id="IPR008963">
    <property type="entry name" value="Purple_acid_Pase-like_N"/>
</dbReference>
<organism evidence="2 3">
    <name type="scientific">Paraburkholderia bannensis</name>
    <dbReference type="NCBI Taxonomy" id="765414"/>
    <lineage>
        <taxon>Bacteria</taxon>
        <taxon>Pseudomonadati</taxon>
        <taxon>Pseudomonadota</taxon>
        <taxon>Betaproteobacteria</taxon>
        <taxon>Burkholderiales</taxon>
        <taxon>Burkholderiaceae</taxon>
        <taxon>Paraburkholderia</taxon>
    </lineage>
</organism>
<feature type="domain" description="Fibronectin type-III" evidence="1">
    <location>
        <begin position="53"/>
        <end position="146"/>
    </location>
</feature>
<proteinExistence type="predicted"/>
<protein>
    <submittedName>
        <fullName evidence="2">Phosphodiesterase/alkaline phosphatase D-like protein</fullName>
    </submittedName>
</protein>
<dbReference type="AlphaFoldDB" id="A0A7W9U2W7"/>
<dbReference type="InterPro" id="IPR003961">
    <property type="entry name" value="FN3_dom"/>
</dbReference>
<dbReference type="EMBL" id="JACHBW010000020">
    <property type="protein sequence ID" value="MBB6105924.1"/>
    <property type="molecule type" value="Genomic_DNA"/>
</dbReference>
<accession>A0A7W9U2W7</accession>
<name>A0A7W9U2W7_9BURK</name>
<dbReference type="Pfam" id="PF16656">
    <property type="entry name" value="Pur_ac_phosph_N"/>
    <property type="match status" value="1"/>
</dbReference>
<dbReference type="Gene3D" id="2.60.40.380">
    <property type="entry name" value="Purple acid phosphatase-like, N-terminal"/>
    <property type="match status" value="1"/>
</dbReference>
<evidence type="ECO:0000313" key="3">
    <source>
        <dbReference type="Proteomes" id="UP000571554"/>
    </source>
</evidence>